<comment type="caution">
    <text evidence="2">The sequence shown here is derived from an EMBL/GenBank/DDBJ whole genome shotgun (WGS) entry which is preliminary data.</text>
</comment>
<feature type="compositionally biased region" description="Acidic residues" evidence="1">
    <location>
        <begin position="517"/>
        <end position="542"/>
    </location>
</feature>
<feature type="compositionally biased region" description="Acidic residues" evidence="1">
    <location>
        <begin position="550"/>
        <end position="559"/>
    </location>
</feature>
<reference evidence="2" key="1">
    <citation type="journal article" date="2020" name="Stud. Mycol.">
        <title>101 Dothideomycetes genomes: a test case for predicting lifestyles and emergence of pathogens.</title>
        <authorList>
            <person name="Haridas S."/>
            <person name="Albert R."/>
            <person name="Binder M."/>
            <person name="Bloem J."/>
            <person name="Labutti K."/>
            <person name="Salamov A."/>
            <person name="Andreopoulos B."/>
            <person name="Baker S."/>
            <person name="Barry K."/>
            <person name="Bills G."/>
            <person name="Bluhm B."/>
            <person name="Cannon C."/>
            <person name="Castanera R."/>
            <person name="Culley D."/>
            <person name="Daum C."/>
            <person name="Ezra D."/>
            <person name="Gonzalez J."/>
            <person name="Henrissat B."/>
            <person name="Kuo A."/>
            <person name="Liang C."/>
            <person name="Lipzen A."/>
            <person name="Lutzoni F."/>
            <person name="Magnuson J."/>
            <person name="Mondo S."/>
            <person name="Nolan M."/>
            <person name="Ohm R."/>
            <person name="Pangilinan J."/>
            <person name="Park H.-J."/>
            <person name="Ramirez L."/>
            <person name="Alfaro M."/>
            <person name="Sun H."/>
            <person name="Tritt A."/>
            <person name="Yoshinaga Y."/>
            <person name="Zwiers L.-H."/>
            <person name="Turgeon B."/>
            <person name="Goodwin S."/>
            <person name="Spatafora J."/>
            <person name="Crous P."/>
            <person name="Grigoriev I."/>
        </authorList>
    </citation>
    <scope>NUCLEOTIDE SEQUENCE</scope>
    <source>
        <strain evidence="2">CBS 690.94</strain>
    </source>
</reference>
<dbReference type="OrthoDB" id="3786030at2759"/>
<gene>
    <name evidence="2" type="ORF">P171DRAFT_467855</name>
</gene>
<sequence>MGGSIGSSGNFSRVGEFVKDVVYHAQRYSGATRAERRKQTFEYRLRKLRLRERREHKWQGGHLQAPTRLQDAVLYAWWGAINLKWKFDAFREDMGMRALLKEEQAKGDMPNTSSGLFVQEFQNSPNALDTHIHRVFRPSNFQNPMLQPRLPDGRRHQAWVNMRPALILATKFLLDPQFGAFWNHLMYGTPVTDAATRRSYLEHSDLENDLKTARADFEALLGSLADRVTFYWRPEKSEGSTLGAIFRMSFWEVLEEFIDVSRFQHLKKPAEGYNGFIGLSSKFLYNLMSENAVTYTDVDADIRFQFLLAVTLTHELAHAIYAWRGLPHVGWANGLTEVFAFDTDISNEIGWSWENHTWDGVVLTCTLDHDAIGDVVARTWESEVFGETYMYTPTPEAWLKSLFMKDSWKDIIRVIKQVPKPVGRPHLFFAQRWIDNQRGFEYVEYVDGHAVRPEHRVLNDREGPVRGDVDGWFKRVRRDDLRKAVRTRLFVTERQLGPRFEILGKAIAVAPLDEEMLEAEEESDGEAEGDDDDGDAVYESSDDGFVNGEDPPEEHDMEFDLLAPSSYRSPGLPPPYRELCLPRGAPRSPGFHPPNRCLPSSGVLPPDRGRR</sequence>
<evidence type="ECO:0000313" key="3">
    <source>
        <dbReference type="Proteomes" id="UP000799764"/>
    </source>
</evidence>
<evidence type="ECO:0000256" key="1">
    <source>
        <dbReference type="SAM" id="MobiDB-lite"/>
    </source>
</evidence>
<protein>
    <submittedName>
        <fullName evidence="2">Uncharacterized protein</fullName>
    </submittedName>
</protein>
<dbReference type="EMBL" id="MU001492">
    <property type="protein sequence ID" value="KAF2451231.1"/>
    <property type="molecule type" value="Genomic_DNA"/>
</dbReference>
<organism evidence="2 3">
    <name type="scientific">Karstenula rhodostoma CBS 690.94</name>
    <dbReference type="NCBI Taxonomy" id="1392251"/>
    <lineage>
        <taxon>Eukaryota</taxon>
        <taxon>Fungi</taxon>
        <taxon>Dikarya</taxon>
        <taxon>Ascomycota</taxon>
        <taxon>Pezizomycotina</taxon>
        <taxon>Dothideomycetes</taxon>
        <taxon>Pleosporomycetidae</taxon>
        <taxon>Pleosporales</taxon>
        <taxon>Massarineae</taxon>
        <taxon>Didymosphaeriaceae</taxon>
        <taxon>Karstenula</taxon>
    </lineage>
</organism>
<dbReference type="Proteomes" id="UP000799764">
    <property type="component" value="Unassembled WGS sequence"/>
</dbReference>
<accession>A0A9P4PVJ8</accession>
<keyword evidence="3" id="KW-1185">Reference proteome</keyword>
<feature type="region of interest" description="Disordered" evidence="1">
    <location>
        <begin position="517"/>
        <end position="611"/>
    </location>
</feature>
<name>A0A9P4PVJ8_9PLEO</name>
<proteinExistence type="predicted"/>
<evidence type="ECO:0000313" key="2">
    <source>
        <dbReference type="EMBL" id="KAF2451231.1"/>
    </source>
</evidence>
<dbReference type="AlphaFoldDB" id="A0A9P4PVJ8"/>